<dbReference type="Proteomes" id="UP000324611">
    <property type="component" value="Unassembled WGS sequence"/>
</dbReference>
<organism evidence="1 2">
    <name type="scientific">Chitinophaga agrisoli</name>
    <dbReference type="NCBI Taxonomy" id="2607653"/>
    <lineage>
        <taxon>Bacteria</taxon>
        <taxon>Pseudomonadati</taxon>
        <taxon>Bacteroidota</taxon>
        <taxon>Chitinophagia</taxon>
        <taxon>Chitinophagales</taxon>
        <taxon>Chitinophagaceae</taxon>
        <taxon>Chitinophaga</taxon>
    </lineage>
</organism>
<keyword evidence="2" id="KW-1185">Reference proteome</keyword>
<reference evidence="1 2" key="2">
    <citation type="submission" date="2019-09" db="EMBL/GenBank/DDBJ databases">
        <authorList>
            <person name="Jin C."/>
        </authorList>
    </citation>
    <scope>NUCLEOTIDE SEQUENCE [LARGE SCALE GENOMIC DNA]</scope>
    <source>
        <strain evidence="1 2">BN140078</strain>
    </source>
</reference>
<dbReference type="EMBL" id="VUOC01000004">
    <property type="protein sequence ID" value="KAA2238407.1"/>
    <property type="molecule type" value="Genomic_DNA"/>
</dbReference>
<accession>A0A5B2VJI8</accession>
<dbReference type="AlphaFoldDB" id="A0A5B2VJI8"/>
<evidence type="ECO:0000313" key="1">
    <source>
        <dbReference type="EMBL" id="KAA2238407.1"/>
    </source>
</evidence>
<reference evidence="1 2" key="1">
    <citation type="submission" date="2019-09" db="EMBL/GenBank/DDBJ databases">
        <title>Chitinophaga ginsengihumi sp. nov., isolated from soil of ginseng rhizosphere.</title>
        <authorList>
            <person name="Lee J."/>
        </authorList>
    </citation>
    <scope>NUCLEOTIDE SEQUENCE [LARGE SCALE GENOMIC DNA]</scope>
    <source>
        <strain evidence="1 2">BN140078</strain>
    </source>
</reference>
<name>A0A5B2VJI8_9BACT</name>
<evidence type="ECO:0000313" key="2">
    <source>
        <dbReference type="Proteomes" id="UP000324611"/>
    </source>
</evidence>
<gene>
    <name evidence="1" type="ORF">F0L74_19440</name>
</gene>
<protein>
    <submittedName>
        <fullName evidence="1">Uncharacterized protein</fullName>
    </submittedName>
</protein>
<sequence length="147" mass="16219">MNKVFAAFEDFLGGGKSYDPSEQPSSSPVTVTAYSQPNVLQTRMKEEKMSHGGTVKANLSPVRLEMDHGRVVMYFCPMKKVEILEIVAEGDGNTIPAEAKIEGLSVPSHFKSGLYELENVELTSNGTIQVKATEKTTWKVIEKAFVY</sequence>
<dbReference type="RefSeq" id="WP_149839589.1">
    <property type="nucleotide sequence ID" value="NZ_VUOC01000004.1"/>
</dbReference>
<comment type="caution">
    <text evidence="1">The sequence shown here is derived from an EMBL/GenBank/DDBJ whole genome shotgun (WGS) entry which is preliminary data.</text>
</comment>
<proteinExistence type="predicted"/>